<dbReference type="RefSeq" id="WP_258331273.1">
    <property type="nucleotide sequence ID" value="NZ_JAPTGG010000005.1"/>
</dbReference>
<name>A0A9J6RL51_9GAMM</name>
<proteinExistence type="predicted"/>
<dbReference type="AlphaFoldDB" id="A0A9J6RL51"/>
<dbReference type="EMBL" id="JAPTGG010000005">
    <property type="protein sequence ID" value="MCZ0865122.1"/>
    <property type="molecule type" value="Genomic_DNA"/>
</dbReference>
<protein>
    <submittedName>
        <fullName evidence="1">Uncharacterized protein</fullName>
    </submittedName>
</protein>
<gene>
    <name evidence="1" type="ORF">O0V09_07925</name>
</gene>
<keyword evidence="2" id="KW-1185">Reference proteome</keyword>
<sequence>MTDTNEQTHGQSGPKGEQQRVVMCEWKRLADELPPEPDKWYLFGGYDSNGDFVFDKYYFSAYGLVNGWKVEVAIGKGNIWWCLPNPPSDT</sequence>
<comment type="caution">
    <text evidence="1">The sequence shown here is derived from an EMBL/GenBank/DDBJ whole genome shotgun (WGS) entry which is preliminary data.</text>
</comment>
<evidence type="ECO:0000313" key="1">
    <source>
        <dbReference type="EMBL" id="MCZ0865122.1"/>
    </source>
</evidence>
<reference evidence="1 2" key="1">
    <citation type="submission" date="2022-12" db="EMBL/GenBank/DDBJ databases">
        <title>Dasania phycosphaerae sp. nov., isolated from particulate material of the south coast of Korea.</title>
        <authorList>
            <person name="Jiang Y."/>
        </authorList>
    </citation>
    <scope>NUCLEOTIDE SEQUENCE [LARGE SCALE GENOMIC DNA]</scope>
    <source>
        <strain evidence="1 2">GY-19</strain>
    </source>
</reference>
<evidence type="ECO:0000313" key="2">
    <source>
        <dbReference type="Proteomes" id="UP001069090"/>
    </source>
</evidence>
<accession>A0A9J6RL51</accession>
<organism evidence="1 2">
    <name type="scientific">Dasania phycosphaerae</name>
    <dbReference type="NCBI Taxonomy" id="2950436"/>
    <lineage>
        <taxon>Bacteria</taxon>
        <taxon>Pseudomonadati</taxon>
        <taxon>Pseudomonadota</taxon>
        <taxon>Gammaproteobacteria</taxon>
        <taxon>Cellvibrionales</taxon>
        <taxon>Spongiibacteraceae</taxon>
        <taxon>Dasania</taxon>
    </lineage>
</organism>
<dbReference type="Proteomes" id="UP001069090">
    <property type="component" value="Unassembled WGS sequence"/>
</dbReference>